<dbReference type="Gene3D" id="3.30.70.330">
    <property type="match status" value="1"/>
</dbReference>
<dbReference type="AlphaFoldDB" id="A0A091DEN9"/>
<dbReference type="PANTHER" id="PTHR15592">
    <property type="entry name" value="MATRIN 3/NUCLEAR PROTEIN 220-RELATED"/>
    <property type="match status" value="1"/>
</dbReference>
<gene>
    <name evidence="1" type="ORF">H920_09915</name>
</gene>
<dbReference type="InterPro" id="IPR035979">
    <property type="entry name" value="RBD_domain_sf"/>
</dbReference>
<keyword evidence="2" id="KW-1185">Reference proteome</keyword>
<dbReference type="SUPFAM" id="SSF54928">
    <property type="entry name" value="RNA-binding domain, RBD"/>
    <property type="match status" value="1"/>
</dbReference>
<evidence type="ECO:0000313" key="2">
    <source>
        <dbReference type="Proteomes" id="UP000028990"/>
    </source>
</evidence>
<organism evidence="1 2">
    <name type="scientific">Fukomys damarensis</name>
    <name type="common">Damaraland mole rat</name>
    <name type="synonym">Cryptomys damarensis</name>
    <dbReference type="NCBI Taxonomy" id="885580"/>
    <lineage>
        <taxon>Eukaryota</taxon>
        <taxon>Metazoa</taxon>
        <taxon>Chordata</taxon>
        <taxon>Craniata</taxon>
        <taxon>Vertebrata</taxon>
        <taxon>Euteleostomi</taxon>
        <taxon>Mammalia</taxon>
        <taxon>Eutheria</taxon>
        <taxon>Euarchontoglires</taxon>
        <taxon>Glires</taxon>
        <taxon>Rodentia</taxon>
        <taxon>Hystricomorpha</taxon>
        <taxon>Bathyergidae</taxon>
        <taxon>Fukomys</taxon>
    </lineage>
</organism>
<dbReference type="EMBL" id="KN122689">
    <property type="protein sequence ID" value="KFO28695.1"/>
    <property type="molecule type" value="Genomic_DNA"/>
</dbReference>
<dbReference type="GO" id="GO:0003676">
    <property type="term" value="F:nucleic acid binding"/>
    <property type="evidence" value="ECO:0007669"/>
    <property type="project" value="InterPro"/>
</dbReference>
<accession>A0A091DEN9</accession>
<proteinExistence type="predicted"/>
<dbReference type="Proteomes" id="UP000028990">
    <property type="component" value="Unassembled WGS sequence"/>
</dbReference>
<dbReference type="InterPro" id="IPR012677">
    <property type="entry name" value="Nucleotide-bd_a/b_plait_sf"/>
</dbReference>
<protein>
    <submittedName>
        <fullName evidence="1">Polypyrimidine tract-binding protein 1</fullName>
    </submittedName>
</protein>
<evidence type="ECO:0000313" key="1">
    <source>
        <dbReference type="EMBL" id="KFO28695.1"/>
    </source>
</evidence>
<reference evidence="1 2" key="1">
    <citation type="submission" date="2013-11" db="EMBL/GenBank/DDBJ databases">
        <title>The Damaraland mole rat (Fukomys damarensis) genome and evolution of African mole rats.</title>
        <authorList>
            <person name="Gladyshev V.N."/>
            <person name="Fang X."/>
        </authorList>
    </citation>
    <scope>NUCLEOTIDE SEQUENCE [LARGE SCALE GENOMIC DNA]</scope>
    <source>
        <tissue evidence="1">Liver</tissue>
    </source>
</reference>
<sequence length="192" mass="21860">MLPQIFSKFGTILKISTFTKNRQFQVLLQFDDPTSTQHIKLSVDRQNIYNTCYTLCIDFSKLTSLKIKYKNCDYILPDLPSGDNHPWLNQIKATDFSAPGIILVSAYSTFAILQASDLVSSPPKDCKMALIQMDSGEEVMQALINLHNHDLDENHLQVVSFKFTILTGQVTWNPGASFCHSRKKCHFKKQLK</sequence>
<name>A0A091DEN9_FUKDA</name>